<dbReference type="EMBL" id="DTGZ01000041">
    <property type="protein sequence ID" value="HGV97099.1"/>
    <property type="molecule type" value="Genomic_DNA"/>
</dbReference>
<feature type="domain" description="Methyltransferase type 11" evidence="1">
    <location>
        <begin position="37"/>
        <end position="129"/>
    </location>
</feature>
<dbReference type="CDD" id="cd02440">
    <property type="entry name" value="AdoMet_MTases"/>
    <property type="match status" value="1"/>
</dbReference>
<dbReference type="InterPro" id="IPR029063">
    <property type="entry name" value="SAM-dependent_MTases_sf"/>
</dbReference>
<dbReference type="InterPro" id="IPR013216">
    <property type="entry name" value="Methyltransf_11"/>
</dbReference>
<keyword evidence="2" id="KW-0489">Methyltransferase</keyword>
<dbReference type="Pfam" id="PF08241">
    <property type="entry name" value="Methyltransf_11"/>
    <property type="match status" value="1"/>
</dbReference>
<gene>
    <name evidence="2" type="ORF">ENV60_02250</name>
</gene>
<evidence type="ECO:0000259" key="1">
    <source>
        <dbReference type="Pfam" id="PF08241"/>
    </source>
</evidence>
<comment type="caution">
    <text evidence="2">The sequence shown here is derived from an EMBL/GenBank/DDBJ whole genome shotgun (WGS) entry which is preliminary data.</text>
</comment>
<evidence type="ECO:0000313" key="2">
    <source>
        <dbReference type="EMBL" id="HGV97099.1"/>
    </source>
</evidence>
<sequence length="151" mass="17341">MKLKSLFDEEAKGSFVGFSKYETWNQDILSACCGFTLDLGCGDGAYTREMLKRKQKVVSADISEIRLRRVQKNNSLVVNCSAIHIPFKDNVFDSVLFREVLEHLPTYYDQRKALIEIKCVLKNNGRLILSIPNKKILHLAKKYGTLWVNLK</sequence>
<dbReference type="AlphaFoldDB" id="A0A7C4XTV1"/>
<organism evidence="2">
    <name type="scientific">candidate division WOR-3 bacterium</name>
    <dbReference type="NCBI Taxonomy" id="2052148"/>
    <lineage>
        <taxon>Bacteria</taxon>
        <taxon>Bacteria division WOR-3</taxon>
    </lineage>
</organism>
<name>A0A7C4XTV1_UNCW3</name>
<protein>
    <submittedName>
        <fullName evidence="2">Class I SAM-dependent methyltransferase</fullName>
    </submittedName>
</protein>
<dbReference type="GO" id="GO:0008757">
    <property type="term" value="F:S-adenosylmethionine-dependent methyltransferase activity"/>
    <property type="evidence" value="ECO:0007669"/>
    <property type="project" value="InterPro"/>
</dbReference>
<keyword evidence="2" id="KW-0808">Transferase</keyword>
<dbReference type="GO" id="GO:0032259">
    <property type="term" value="P:methylation"/>
    <property type="evidence" value="ECO:0007669"/>
    <property type="project" value="UniProtKB-KW"/>
</dbReference>
<dbReference type="PANTHER" id="PTHR43861">
    <property type="entry name" value="TRANS-ACONITATE 2-METHYLTRANSFERASE-RELATED"/>
    <property type="match status" value="1"/>
</dbReference>
<proteinExistence type="predicted"/>
<dbReference type="Gene3D" id="3.40.50.150">
    <property type="entry name" value="Vaccinia Virus protein VP39"/>
    <property type="match status" value="1"/>
</dbReference>
<dbReference type="SUPFAM" id="SSF53335">
    <property type="entry name" value="S-adenosyl-L-methionine-dependent methyltransferases"/>
    <property type="match status" value="1"/>
</dbReference>
<accession>A0A7C4XTV1</accession>
<reference evidence="2" key="1">
    <citation type="journal article" date="2020" name="mSystems">
        <title>Genome- and Community-Level Interaction Insights into Carbon Utilization and Element Cycling Functions of Hydrothermarchaeota in Hydrothermal Sediment.</title>
        <authorList>
            <person name="Zhou Z."/>
            <person name="Liu Y."/>
            <person name="Xu W."/>
            <person name="Pan J."/>
            <person name="Luo Z.H."/>
            <person name="Li M."/>
        </authorList>
    </citation>
    <scope>NUCLEOTIDE SEQUENCE [LARGE SCALE GENOMIC DNA]</scope>
    <source>
        <strain evidence="2">SpSt-774</strain>
    </source>
</reference>